<keyword evidence="3" id="KW-1133">Transmembrane helix</keyword>
<evidence type="ECO:0000256" key="1">
    <source>
        <dbReference type="ARBA" id="ARBA00008225"/>
    </source>
</evidence>
<dbReference type="Pfam" id="PF00795">
    <property type="entry name" value="CN_hydrolase"/>
    <property type="match status" value="1"/>
</dbReference>
<evidence type="ECO:0000256" key="4">
    <source>
        <dbReference type="SAM" id="SignalP"/>
    </source>
</evidence>
<proteinExistence type="inferred from homology"/>
<dbReference type="PANTHER" id="PTHR10609">
    <property type="entry name" value="BIOTINIDASE-RELATED"/>
    <property type="match status" value="1"/>
</dbReference>
<dbReference type="InterPro" id="IPR043957">
    <property type="entry name" value="Vanin_C"/>
</dbReference>
<keyword evidence="2" id="KW-0378">Hydrolase</keyword>
<protein>
    <submittedName>
        <fullName evidence="6">CLUMA_CG015047, isoform A</fullName>
    </submittedName>
</protein>
<dbReference type="GO" id="GO:0016787">
    <property type="term" value="F:hydrolase activity"/>
    <property type="evidence" value="ECO:0007669"/>
    <property type="project" value="UniProtKB-KW"/>
</dbReference>
<feature type="transmembrane region" description="Helical" evidence="3">
    <location>
        <begin position="541"/>
        <end position="560"/>
    </location>
</feature>
<dbReference type="EMBL" id="CVRI01000057">
    <property type="protein sequence ID" value="CRL02200.1"/>
    <property type="molecule type" value="Genomic_DNA"/>
</dbReference>
<keyword evidence="4" id="KW-0732">Signal</keyword>
<dbReference type="InterPro" id="IPR036526">
    <property type="entry name" value="C-N_Hydrolase_sf"/>
</dbReference>
<dbReference type="Proteomes" id="UP000183832">
    <property type="component" value="Unassembled WGS sequence"/>
</dbReference>
<keyword evidence="3" id="KW-0472">Membrane</keyword>
<name>A0A1J1IPW2_9DIPT</name>
<evidence type="ECO:0000256" key="2">
    <source>
        <dbReference type="ARBA" id="ARBA00022801"/>
    </source>
</evidence>
<keyword evidence="7" id="KW-1185">Reference proteome</keyword>
<organism evidence="6 7">
    <name type="scientific">Clunio marinus</name>
    <dbReference type="NCBI Taxonomy" id="568069"/>
    <lineage>
        <taxon>Eukaryota</taxon>
        <taxon>Metazoa</taxon>
        <taxon>Ecdysozoa</taxon>
        <taxon>Arthropoda</taxon>
        <taxon>Hexapoda</taxon>
        <taxon>Insecta</taxon>
        <taxon>Pterygota</taxon>
        <taxon>Neoptera</taxon>
        <taxon>Endopterygota</taxon>
        <taxon>Diptera</taxon>
        <taxon>Nematocera</taxon>
        <taxon>Chironomoidea</taxon>
        <taxon>Chironomidae</taxon>
        <taxon>Clunio</taxon>
    </lineage>
</organism>
<dbReference type="Gene3D" id="3.60.110.10">
    <property type="entry name" value="Carbon-nitrogen hydrolase"/>
    <property type="match status" value="1"/>
</dbReference>
<evidence type="ECO:0000313" key="7">
    <source>
        <dbReference type="Proteomes" id="UP000183832"/>
    </source>
</evidence>
<dbReference type="InterPro" id="IPR003010">
    <property type="entry name" value="C-N_Hydrolase"/>
</dbReference>
<dbReference type="STRING" id="568069.A0A1J1IPW2"/>
<comment type="similarity">
    <text evidence="1">Belongs to the carbon-nitrogen hydrolase superfamily. BTD/VNN family.</text>
</comment>
<accession>A0A1J1IPW2</accession>
<dbReference type="InterPro" id="IPR040154">
    <property type="entry name" value="Biotinidase/VNN"/>
</dbReference>
<dbReference type="PANTHER" id="PTHR10609:SF14">
    <property type="entry name" value="BIOTINIDASE"/>
    <property type="match status" value="1"/>
</dbReference>
<dbReference type="PROSITE" id="PS50263">
    <property type="entry name" value="CN_HYDROLASE"/>
    <property type="match status" value="1"/>
</dbReference>
<evidence type="ECO:0000313" key="6">
    <source>
        <dbReference type="EMBL" id="CRL02200.1"/>
    </source>
</evidence>
<dbReference type="SUPFAM" id="SSF56317">
    <property type="entry name" value="Carbon-nitrogen hydrolase"/>
    <property type="match status" value="1"/>
</dbReference>
<reference evidence="6 7" key="1">
    <citation type="submission" date="2015-04" db="EMBL/GenBank/DDBJ databases">
        <authorList>
            <person name="Syromyatnikov M.Y."/>
            <person name="Popov V.N."/>
        </authorList>
    </citation>
    <scope>NUCLEOTIDE SEQUENCE [LARGE SCALE GENOMIC DNA]</scope>
</reference>
<feature type="signal peptide" evidence="4">
    <location>
        <begin position="1"/>
        <end position="21"/>
    </location>
</feature>
<keyword evidence="3" id="KW-0812">Transmembrane</keyword>
<gene>
    <name evidence="6" type="ORF">CLUMA_CG015047</name>
</gene>
<dbReference type="AlphaFoldDB" id="A0A1J1IPW2"/>
<evidence type="ECO:0000256" key="3">
    <source>
        <dbReference type="SAM" id="Phobius"/>
    </source>
</evidence>
<evidence type="ECO:0000259" key="5">
    <source>
        <dbReference type="PROSITE" id="PS50263"/>
    </source>
</evidence>
<dbReference type="Pfam" id="PF19018">
    <property type="entry name" value="Vanin_C"/>
    <property type="match status" value="1"/>
</dbReference>
<feature type="chain" id="PRO_5012882014" evidence="4">
    <location>
        <begin position="22"/>
        <end position="580"/>
    </location>
</feature>
<feature type="domain" description="CN hydrolase" evidence="5">
    <location>
        <begin position="41"/>
        <end position="310"/>
    </location>
</feature>
<dbReference type="OrthoDB" id="10250282at2759"/>
<sequence length="580" mass="65671">MKSVLNLVCLGLLLMISKSLCDYENATNDSSYQFETPSSFYTAAVVEFHAPGDELIDPEEIVEANLDEYLRLIDEASIKGVDILVFPEASLNYNGIKTRENLSEIAVEIQTEVPDITNCDYSHDVILNELSYAVSNASIYALVNVVEIEFCNDTELCSDDGFNLYNTNIVFDRNGCIISRYRKFNLFIEPFMNVTKEPDVATFETDFGVTFGHFICFDILFKSPALDLINLNVTHLLYPSMWYSETPFLTSVQIQQSFAHRKNIVLLSSGTNSPENSNTGSGIYIGRHGAVDKIISFKNETRMIIAEIPKNVDDQDYVSASPTVKSYISTDMDKLKLWNYKPQNIFPLHKHFVTTIGKVSCEFTIKYVKLDIPEGHIGYSYRLTAFSGIRTFSGLVNAGEINCAIISCYENDDNTCGKKIENTTNLVPSLEFLSIDIKVTIEDNSENYQVMPTTLKTSLLPLQTNKYEFVSVVDDDIQIYNVKSSEKLSDLMTFGIYGRNFNLDEKMAQKKLKTVEIFLDNRDASEITYFDEDDDSIEIKMTIYVILMVGLSIVTAIMVYRKLQHPYVKPDLGKRKSFVS</sequence>